<evidence type="ECO:0000256" key="2">
    <source>
        <dbReference type="ARBA" id="ARBA00005312"/>
    </source>
</evidence>
<evidence type="ECO:0000256" key="5">
    <source>
        <dbReference type="ARBA" id="ARBA00022598"/>
    </source>
</evidence>
<evidence type="ECO:0000256" key="3">
    <source>
        <dbReference type="ARBA" id="ARBA00012841"/>
    </source>
</evidence>
<keyword evidence="6" id="KW-0547">Nucleotide-binding</keyword>
<keyword evidence="5" id="KW-0436">Ligase</keyword>
<feature type="region of interest" description="Disordered" evidence="12">
    <location>
        <begin position="1"/>
        <end position="90"/>
    </location>
</feature>
<sequence length="552" mass="61746">MWWDERPVGSLPKDKKSTPQLQANGVPSENAEAGTVKPGKGGSSKDAKAAKKAERASQRGKAAAPTQPDPDDPLREQYGDTPLVQSRTQSGKKYYNISELSPELSGQTVLLRGRVHNVRGKGKSSFMVLRQPSGTVQVVLFVDDKTVSKGMVKYVSGIPKESIVDVSGEVHVPQEPIQGCSCSQVELKALGVKCVSRAAPLPFDLSDASRKEEDLQREDAQFVTVTQDTRLENRWIDLRTPVNQAIFRIQSAVCQLFREALLAEGFQEIHTPKLIAGASEGGAAVFRLDYMGREGCLAQSPQFYKQMAICSDMSRVFELGPVFRAEKSFTHRHLCEFTGLDLEMTINEHYNEVLDVLDRLFVYMFNGMKSRCAADLAAIQQQFPVEPLKYLPKTLRLPFEEGMRLLQEAGFEPDPLGDLTTELERNLGKIVREKYDTDFYILYRYPLAVRPFYTMPDPEDARYSNSFDVFIRGEEIISGAQRVHDAALLTERAKVHEIPLESIQSYINAFKYGAPPHGGFGVGLERVVMLFCGLDNIRKTSLFPRDPKRLTP</sequence>
<evidence type="ECO:0000256" key="6">
    <source>
        <dbReference type="ARBA" id="ARBA00022741"/>
    </source>
</evidence>
<feature type="domain" description="Aminoacyl-transfer RNA synthetases class-II family profile" evidence="13">
    <location>
        <begin position="247"/>
        <end position="552"/>
    </location>
</feature>
<evidence type="ECO:0000313" key="15">
    <source>
        <dbReference type="Proteomes" id="UP001491310"/>
    </source>
</evidence>
<dbReference type="Proteomes" id="UP001491310">
    <property type="component" value="Unassembled WGS sequence"/>
</dbReference>
<keyword evidence="4" id="KW-0963">Cytoplasm</keyword>
<dbReference type="PRINTS" id="PR01042">
    <property type="entry name" value="TRNASYNTHASP"/>
</dbReference>
<feature type="compositionally biased region" description="Polar residues" evidence="12">
    <location>
        <begin position="18"/>
        <end position="27"/>
    </location>
</feature>
<dbReference type="EMBL" id="JALJOT010000010">
    <property type="protein sequence ID" value="KAK9906373.1"/>
    <property type="molecule type" value="Genomic_DNA"/>
</dbReference>
<dbReference type="Pfam" id="PF00152">
    <property type="entry name" value="tRNA-synt_2"/>
    <property type="match status" value="1"/>
</dbReference>
<dbReference type="SUPFAM" id="SSF55681">
    <property type="entry name" value="Class II aaRS and biotin synthetases"/>
    <property type="match status" value="1"/>
</dbReference>
<evidence type="ECO:0000313" key="14">
    <source>
        <dbReference type="EMBL" id="KAK9906373.1"/>
    </source>
</evidence>
<evidence type="ECO:0000256" key="10">
    <source>
        <dbReference type="ARBA" id="ARBA00033155"/>
    </source>
</evidence>
<evidence type="ECO:0000259" key="13">
    <source>
        <dbReference type="PROSITE" id="PS50862"/>
    </source>
</evidence>
<evidence type="ECO:0000256" key="7">
    <source>
        <dbReference type="ARBA" id="ARBA00022840"/>
    </source>
</evidence>
<evidence type="ECO:0000256" key="8">
    <source>
        <dbReference type="ARBA" id="ARBA00022917"/>
    </source>
</evidence>
<accession>A0ABR2YJS3</accession>
<dbReference type="CDD" id="cd04320">
    <property type="entry name" value="AspRS_cyto_N"/>
    <property type="match status" value="1"/>
</dbReference>
<evidence type="ECO:0000256" key="12">
    <source>
        <dbReference type="SAM" id="MobiDB-lite"/>
    </source>
</evidence>
<dbReference type="InterPro" id="IPR004365">
    <property type="entry name" value="NA-bd_OB_tRNA"/>
</dbReference>
<dbReference type="NCBIfam" id="NF003483">
    <property type="entry name" value="PRK05159.1"/>
    <property type="match status" value="1"/>
</dbReference>
<feature type="compositionally biased region" description="Basic and acidic residues" evidence="12">
    <location>
        <begin position="1"/>
        <end position="17"/>
    </location>
</feature>
<dbReference type="PANTHER" id="PTHR43450:SF1">
    <property type="entry name" value="ASPARTATE--TRNA LIGASE, CYTOPLASMIC"/>
    <property type="match status" value="1"/>
</dbReference>
<dbReference type="NCBIfam" id="TIGR00458">
    <property type="entry name" value="aspS_nondisc"/>
    <property type="match status" value="1"/>
</dbReference>
<evidence type="ECO:0000256" key="11">
    <source>
        <dbReference type="ARBA" id="ARBA00047904"/>
    </source>
</evidence>
<dbReference type="HAMAP" id="MF_02075">
    <property type="entry name" value="Asp_tRNA_synth_type2"/>
    <property type="match status" value="1"/>
</dbReference>
<dbReference type="InterPro" id="IPR004364">
    <property type="entry name" value="Aa-tRNA-synt_II"/>
</dbReference>
<dbReference type="CDD" id="cd00776">
    <property type="entry name" value="AsxRS_core"/>
    <property type="match status" value="1"/>
</dbReference>
<proteinExistence type="inferred from homology"/>
<gene>
    <name evidence="14" type="ORF">WJX75_000776</name>
</gene>
<keyword evidence="8" id="KW-0648">Protein biosynthesis</keyword>
<keyword evidence="15" id="KW-1185">Reference proteome</keyword>
<dbReference type="InterPro" id="IPR012340">
    <property type="entry name" value="NA-bd_OB-fold"/>
</dbReference>
<dbReference type="PROSITE" id="PS50862">
    <property type="entry name" value="AA_TRNA_LIGASE_II"/>
    <property type="match status" value="1"/>
</dbReference>
<keyword evidence="7" id="KW-0067">ATP-binding</keyword>
<dbReference type="InterPro" id="IPR002312">
    <property type="entry name" value="Asp/Asn-tRNA-synth_IIb"/>
</dbReference>
<dbReference type="EC" id="6.1.1.12" evidence="3"/>
<reference evidence="14 15" key="1">
    <citation type="journal article" date="2024" name="Nat. Commun.">
        <title>Phylogenomics reveals the evolutionary origins of lichenization in chlorophyte algae.</title>
        <authorList>
            <person name="Puginier C."/>
            <person name="Libourel C."/>
            <person name="Otte J."/>
            <person name="Skaloud P."/>
            <person name="Haon M."/>
            <person name="Grisel S."/>
            <person name="Petersen M."/>
            <person name="Berrin J.G."/>
            <person name="Delaux P.M."/>
            <person name="Dal Grande F."/>
            <person name="Keller J."/>
        </authorList>
    </citation>
    <scope>NUCLEOTIDE SEQUENCE [LARGE SCALE GENOMIC DNA]</scope>
    <source>
        <strain evidence="14 15">SAG 216-7</strain>
    </source>
</reference>
<name>A0ABR2YJS3_9CHLO</name>
<protein>
    <recommendedName>
        <fullName evidence="3">aspartate--tRNA ligase</fullName>
        <ecNumber evidence="3">6.1.1.12</ecNumber>
    </recommendedName>
    <alternativeName>
        <fullName evidence="10">Aspartyl-tRNA synthetase</fullName>
    </alternativeName>
</protein>
<dbReference type="SUPFAM" id="SSF50249">
    <property type="entry name" value="Nucleic acid-binding proteins"/>
    <property type="match status" value="1"/>
</dbReference>
<evidence type="ECO:0000256" key="9">
    <source>
        <dbReference type="ARBA" id="ARBA00023146"/>
    </source>
</evidence>
<dbReference type="Gene3D" id="2.40.50.140">
    <property type="entry name" value="Nucleic acid-binding proteins"/>
    <property type="match status" value="1"/>
</dbReference>
<dbReference type="Pfam" id="PF01336">
    <property type="entry name" value="tRNA_anti-codon"/>
    <property type="match status" value="1"/>
</dbReference>
<evidence type="ECO:0000256" key="1">
    <source>
        <dbReference type="ARBA" id="ARBA00004496"/>
    </source>
</evidence>
<dbReference type="InterPro" id="IPR004523">
    <property type="entry name" value="Asp-tRNA_synthase_2"/>
</dbReference>
<keyword evidence="9" id="KW-0030">Aminoacyl-tRNA synthetase</keyword>
<comment type="similarity">
    <text evidence="2">Belongs to the class-II aminoacyl-tRNA synthetase family. Type 2 subfamily.</text>
</comment>
<dbReference type="PANTHER" id="PTHR43450">
    <property type="entry name" value="ASPARTYL-TRNA SYNTHETASE"/>
    <property type="match status" value="1"/>
</dbReference>
<dbReference type="InterPro" id="IPR045864">
    <property type="entry name" value="aa-tRNA-synth_II/BPL/LPL"/>
</dbReference>
<dbReference type="InterPro" id="IPR006195">
    <property type="entry name" value="aa-tRNA-synth_II"/>
</dbReference>
<comment type="caution">
    <text evidence="14">The sequence shown here is derived from an EMBL/GenBank/DDBJ whole genome shotgun (WGS) entry which is preliminary data.</text>
</comment>
<comment type="catalytic activity">
    <reaction evidence="11">
        <text>tRNA(Asp) + L-aspartate + ATP = L-aspartyl-tRNA(Asp) + AMP + diphosphate</text>
        <dbReference type="Rhea" id="RHEA:19649"/>
        <dbReference type="Rhea" id="RHEA-COMP:9660"/>
        <dbReference type="Rhea" id="RHEA-COMP:9678"/>
        <dbReference type="ChEBI" id="CHEBI:29991"/>
        <dbReference type="ChEBI" id="CHEBI:30616"/>
        <dbReference type="ChEBI" id="CHEBI:33019"/>
        <dbReference type="ChEBI" id="CHEBI:78442"/>
        <dbReference type="ChEBI" id="CHEBI:78516"/>
        <dbReference type="ChEBI" id="CHEBI:456215"/>
        <dbReference type="EC" id="6.1.1.12"/>
    </reaction>
</comment>
<comment type="subcellular location">
    <subcellularLocation>
        <location evidence="1">Cytoplasm</location>
    </subcellularLocation>
</comment>
<dbReference type="Gene3D" id="3.30.930.10">
    <property type="entry name" value="Bira Bifunctional Protein, Domain 2"/>
    <property type="match status" value="1"/>
</dbReference>
<feature type="compositionally biased region" description="Basic and acidic residues" evidence="12">
    <location>
        <begin position="43"/>
        <end position="57"/>
    </location>
</feature>
<organism evidence="14 15">
    <name type="scientific">Coccomyxa subellipsoidea</name>
    <dbReference type="NCBI Taxonomy" id="248742"/>
    <lineage>
        <taxon>Eukaryota</taxon>
        <taxon>Viridiplantae</taxon>
        <taxon>Chlorophyta</taxon>
        <taxon>core chlorophytes</taxon>
        <taxon>Trebouxiophyceae</taxon>
        <taxon>Trebouxiophyceae incertae sedis</taxon>
        <taxon>Coccomyxaceae</taxon>
        <taxon>Coccomyxa</taxon>
    </lineage>
</organism>
<evidence type="ECO:0000256" key="4">
    <source>
        <dbReference type="ARBA" id="ARBA00022490"/>
    </source>
</evidence>